<dbReference type="RefSeq" id="WP_412441775.1">
    <property type="nucleotide sequence ID" value="NZ_CACRUT010000006.1"/>
</dbReference>
<accession>A0A6N2Z4C5</accession>
<evidence type="ECO:0000256" key="1">
    <source>
        <dbReference type="SAM" id="SignalP"/>
    </source>
</evidence>
<protein>
    <recommendedName>
        <fullName evidence="3">Outer membrane protein beta-barrel domain-containing protein</fullName>
    </recommendedName>
</protein>
<feature type="signal peptide" evidence="1">
    <location>
        <begin position="1"/>
        <end position="25"/>
    </location>
</feature>
<organism evidence="2">
    <name type="scientific">Paraprevotella clara</name>
    <dbReference type="NCBI Taxonomy" id="454154"/>
    <lineage>
        <taxon>Bacteria</taxon>
        <taxon>Pseudomonadati</taxon>
        <taxon>Bacteroidota</taxon>
        <taxon>Bacteroidia</taxon>
        <taxon>Bacteroidales</taxon>
        <taxon>Prevotellaceae</taxon>
        <taxon>Paraprevotella</taxon>
    </lineage>
</organism>
<dbReference type="SUPFAM" id="SSF56925">
    <property type="entry name" value="OMPA-like"/>
    <property type="match status" value="2"/>
</dbReference>
<proteinExistence type="predicted"/>
<gene>
    <name evidence="2" type="ORF">PCLFYP37_01008</name>
</gene>
<dbReference type="EMBL" id="CACRUT010000006">
    <property type="protein sequence ID" value="VYT74395.1"/>
    <property type="molecule type" value="Genomic_DNA"/>
</dbReference>
<sequence length="689" mass="77310">MMYGKYKIICTCLCLWYMSPGQAHMMVTAVRPVVETPDSTATSSTPEAADTTAVQPVKDTPVSTAVSTSSKPKLDHTVDFNPLDYLYPDRYVEKGDTFRNRFLDHLYVGFTTGFSQVAPKGRRAMKNGIPFGGVAGYDFNRLHGLRATLLHTNYDMKDGDGTVKQWETDIDYVFHLSDYLYGYDKRRIFRISPTLGVGYIHSVFQGERASIFKGQAGINVGIGLGRNAKFFIEPFFSALTDQADHSGHTNVSKYDIQYGVKAGLTVNMDNTNDFYNSDVVYTRGFFYELAQGVTFYDSDDLGFFKTTGTGYKISVGRWFDPIVGLRLSATASEYYWSYNTTAATEARPSYETRYKGSMFAGRLEGLVNPLNFFPYWRQVRHPFEMNIAVGGEYGWLTKYIPGTDNGLKCNYAGFTGAATFLYSMDKETSFFVEPRVVVANFREPYVNVAREASFTETSASISLGVRVCAANRKERASWPPYIFEPRLFSGVQVGGLKHMRSVNTVGDFALNYSGQFYVGYHLGPYVSLKAAIEYETLNENKYGSYVVDFMGVEKQFTALWQYRYNLLNIKLAYMLNLSNVYQKYDLNRKFNLFVEGGALYSKCMSDNARIYSGELEVGSSPRPLSAANPGGAPALLLGAVAQYRINDQWSLILEPEVHYYLKNGFIGGEVLSPFNDVVAKVSLGTSYTF</sequence>
<dbReference type="InterPro" id="IPR011250">
    <property type="entry name" value="OMP/PagP_B-barrel"/>
</dbReference>
<dbReference type="AlphaFoldDB" id="A0A6N2Z4C5"/>
<reference evidence="2" key="1">
    <citation type="submission" date="2019-11" db="EMBL/GenBank/DDBJ databases">
        <authorList>
            <person name="Feng L."/>
        </authorList>
    </citation>
    <scope>NUCLEOTIDE SEQUENCE</scope>
    <source>
        <strain evidence="2">PclaraLFYP37</strain>
    </source>
</reference>
<name>A0A6N2Z4C5_9BACT</name>
<evidence type="ECO:0008006" key="3">
    <source>
        <dbReference type="Google" id="ProtNLM"/>
    </source>
</evidence>
<evidence type="ECO:0000313" key="2">
    <source>
        <dbReference type="EMBL" id="VYT74395.1"/>
    </source>
</evidence>
<feature type="chain" id="PRO_5026852351" description="Outer membrane protein beta-barrel domain-containing protein" evidence="1">
    <location>
        <begin position="26"/>
        <end position="689"/>
    </location>
</feature>
<keyword evidence="1" id="KW-0732">Signal</keyword>